<dbReference type="AlphaFoldDB" id="A0AA36GFU7"/>
<evidence type="ECO:0000256" key="1">
    <source>
        <dbReference type="SAM" id="MobiDB-lite"/>
    </source>
</evidence>
<dbReference type="EMBL" id="CATQJL010000001">
    <property type="protein sequence ID" value="CAJ0590709.1"/>
    <property type="molecule type" value="Genomic_DNA"/>
</dbReference>
<dbReference type="Proteomes" id="UP001176961">
    <property type="component" value="Unassembled WGS sequence"/>
</dbReference>
<proteinExistence type="predicted"/>
<reference evidence="2" key="1">
    <citation type="submission" date="2023-07" db="EMBL/GenBank/DDBJ databases">
        <authorList>
            <consortium name="CYATHOMIX"/>
        </authorList>
    </citation>
    <scope>NUCLEOTIDE SEQUENCE</scope>
    <source>
        <strain evidence="2">N/A</strain>
    </source>
</reference>
<feature type="region of interest" description="Disordered" evidence="1">
    <location>
        <begin position="1"/>
        <end position="20"/>
    </location>
</feature>
<accession>A0AA36GFU7</accession>
<name>A0AA36GFU7_CYLNA</name>
<keyword evidence="3" id="KW-1185">Reference proteome</keyword>
<evidence type="ECO:0000313" key="3">
    <source>
        <dbReference type="Proteomes" id="UP001176961"/>
    </source>
</evidence>
<protein>
    <submittedName>
        <fullName evidence="2">Uncharacterized protein</fullName>
    </submittedName>
</protein>
<organism evidence="2 3">
    <name type="scientific">Cylicocyclus nassatus</name>
    <name type="common">Nematode worm</name>
    <dbReference type="NCBI Taxonomy" id="53992"/>
    <lineage>
        <taxon>Eukaryota</taxon>
        <taxon>Metazoa</taxon>
        <taxon>Ecdysozoa</taxon>
        <taxon>Nematoda</taxon>
        <taxon>Chromadorea</taxon>
        <taxon>Rhabditida</taxon>
        <taxon>Rhabditina</taxon>
        <taxon>Rhabditomorpha</taxon>
        <taxon>Strongyloidea</taxon>
        <taxon>Strongylidae</taxon>
        <taxon>Cylicocyclus</taxon>
    </lineage>
</organism>
<evidence type="ECO:0000313" key="2">
    <source>
        <dbReference type="EMBL" id="CAJ0590709.1"/>
    </source>
</evidence>
<comment type="caution">
    <text evidence="2">The sequence shown here is derived from an EMBL/GenBank/DDBJ whole genome shotgun (WGS) entry which is preliminary data.</text>
</comment>
<gene>
    <name evidence="2" type="ORF">CYNAS_LOCUS2692</name>
</gene>
<sequence length="196" mass="21471">MTAAKFLDVPRSFPTTSDNSEEREVLKEGILKRLPLNIPALVHASPLKSSDGVLYAGSKKDVWLEIDALTGAKVETMSATNDKVCPANNKNAVFVGRAEYRKAFSDMRSKNVSTRLNNAIILYDSESGILSAVVRSNISTHITLLMETFPMLCIGAPYATTTCLAYNMCEVTLNSMSISRMNKHNLQSACDLSTRT</sequence>